<dbReference type="EMBL" id="LC102729">
    <property type="protein sequence ID" value="BAU16341.1"/>
    <property type="molecule type" value="Genomic_DNA"/>
</dbReference>
<keyword evidence="3" id="KW-1185">Reference proteome</keyword>
<name>A0A0S3UFR1_9CAUD</name>
<proteinExistence type="predicted"/>
<reference evidence="2" key="1">
    <citation type="journal article" date="2016" name="Genome Announc.">
        <title>Complete Genome Sequences of Broad-Host-Range Pseudomonas aeruginosa Bacteriophages phiR18 and phiS12-1.</title>
        <authorList>
            <person name="Furusawa T."/>
            <person name="Iwano H."/>
            <person name="Higuchi H."/>
            <person name="Usui M."/>
            <person name="Maruyama F."/>
            <person name="Nakagawa I."/>
            <person name="Yokota H."/>
            <person name="Tamura Y."/>
        </authorList>
    </citation>
    <scope>NUCLEOTIDE SEQUENCE [LARGE SCALE GENOMIC DNA]</scope>
</reference>
<organism evidence="2 3">
    <name type="scientific">Pseudomonas phage phiR18</name>
    <dbReference type="NCBI Taxonomy" id="1752027"/>
    <lineage>
        <taxon>Viruses</taxon>
        <taxon>Duplodnaviria</taxon>
        <taxon>Heunggongvirae</taxon>
        <taxon>Uroviricota</taxon>
        <taxon>Caudoviricetes</taxon>
        <taxon>Kochitakasuvirus</taxon>
        <taxon>Kochitakasuvirus R18</taxon>
    </lineage>
</organism>
<dbReference type="GeneID" id="40080207"/>
<evidence type="ECO:0000313" key="2">
    <source>
        <dbReference type="EMBL" id="BAU16341.1"/>
    </source>
</evidence>
<dbReference type="KEGG" id="vg:40080207"/>
<sequence length="180" mass="20126">MWNYCPECGCRTFEKHDSYNVCVNCGQDWYPGTDYTNVVRAHLSKTYQDKDAEIARYKQLYHKALGAMERLKTPTKRDVDAMMCVLSSLVAAISLLERGGKKAAASDTMFNQMLLDYKAAVTVGRKVLRRMRGDNDQAYDSNAERLTKEALGPGAEINPDATSIDDLFLDGTPPNKKGDL</sequence>
<dbReference type="RefSeq" id="YP_009604313.1">
    <property type="nucleotide sequence ID" value="NC_041964.1"/>
</dbReference>
<protein>
    <submittedName>
        <fullName evidence="2">Uncharacterized protein</fullName>
    </submittedName>
</protein>
<evidence type="ECO:0000313" key="3">
    <source>
        <dbReference type="Proteomes" id="UP000221614"/>
    </source>
</evidence>
<dbReference type="Proteomes" id="UP000221614">
    <property type="component" value="Segment"/>
</dbReference>
<feature type="region of interest" description="Disordered" evidence="1">
    <location>
        <begin position="149"/>
        <end position="180"/>
    </location>
</feature>
<evidence type="ECO:0000256" key="1">
    <source>
        <dbReference type="SAM" id="MobiDB-lite"/>
    </source>
</evidence>
<accession>A0A0S3UFR1</accession>